<dbReference type="PANTHER" id="PTHR45947">
    <property type="entry name" value="SULFOQUINOVOSYL TRANSFERASE SQD2"/>
    <property type="match status" value="1"/>
</dbReference>
<dbReference type="GO" id="GO:0016758">
    <property type="term" value="F:hexosyltransferase activity"/>
    <property type="evidence" value="ECO:0007669"/>
    <property type="project" value="TreeGrafter"/>
</dbReference>
<protein>
    <submittedName>
        <fullName evidence="1">Glycosyl transferase family 1</fullName>
    </submittedName>
</protein>
<dbReference type="Proteomes" id="UP000245469">
    <property type="component" value="Unassembled WGS sequence"/>
</dbReference>
<evidence type="ECO:0000313" key="2">
    <source>
        <dbReference type="Proteomes" id="UP000245469"/>
    </source>
</evidence>
<evidence type="ECO:0000313" key="1">
    <source>
        <dbReference type="EMBL" id="PWJ56047.1"/>
    </source>
</evidence>
<organism evidence="1 2">
    <name type="scientific">Quadrisphaera granulorum</name>
    <dbReference type="NCBI Taxonomy" id="317664"/>
    <lineage>
        <taxon>Bacteria</taxon>
        <taxon>Bacillati</taxon>
        <taxon>Actinomycetota</taxon>
        <taxon>Actinomycetes</taxon>
        <taxon>Kineosporiales</taxon>
        <taxon>Kineosporiaceae</taxon>
        <taxon>Quadrisphaera</taxon>
    </lineage>
</organism>
<proteinExistence type="predicted"/>
<comment type="caution">
    <text evidence="1">The sequence shown here is derived from an EMBL/GenBank/DDBJ whole genome shotgun (WGS) entry which is preliminary data.</text>
</comment>
<dbReference type="Pfam" id="PF13692">
    <property type="entry name" value="Glyco_trans_1_4"/>
    <property type="match status" value="1"/>
</dbReference>
<dbReference type="EMBL" id="QGDQ01000001">
    <property type="protein sequence ID" value="PWJ56047.1"/>
    <property type="molecule type" value="Genomic_DNA"/>
</dbReference>
<keyword evidence="2" id="KW-1185">Reference proteome</keyword>
<dbReference type="SUPFAM" id="SSF53756">
    <property type="entry name" value="UDP-Glycosyltransferase/glycogen phosphorylase"/>
    <property type="match status" value="1"/>
</dbReference>
<dbReference type="AlphaFoldDB" id="A0A316B0L9"/>
<keyword evidence="1" id="KW-0808">Transferase</keyword>
<dbReference type="CDD" id="cd03801">
    <property type="entry name" value="GT4_PimA-like"/>
    <property type="match status" value="1"/>
</dbReference>
<gene>
    <name evidence="1" type="ORF">BXY45_10120</name>
</gene>
<dbReference type="PANTHER" id="PTHR45947:SF3">
    <property type="entry name" value="SULFOQUINOVOSYL TRANSFERASE SQD2"/>
    <property type="match status" value="1"/>
</dbReference>
<dbReference type="InterPro" id="IPR050194">
    <property type="entry name" value="Glycosyltransferase_grp1"/>
</dbReference>
<dbReference type="Gene3D" id="3.40.50.2000">
    <property type="entry name" value="Glycogen Phosphorylase B"/>
    <property type="match status" value="2"/>
</dbReference>
<dbReference type="RefSeq" id="WP_109772279.1">
    <property type="nucleotide sequence ID" value="NZ_QGDQ01000001.1"/>
</dbReference>
<dbReference type="OrthoDB" id="5116476at2"/>
<accession>A0A316B0L9</accession>
<reference evidence="1 2" key="1">
    <citation type="submission" date="2018-03" db="EMBL/GenBank/DDBJ databases">
        <title>Genomic Encyclopedia of Archaeal and Bacterial Type Strains, Phase II (KMG-II): from individual species to whole genera.</title>
        <authorList>
            <person name="Goeker M."/>
        </authorList>
    </citation>
    <scope>NUCLEOTIDE SEQUENCE [LARGE SCALE GENOMIC DNA]</scope>
    <source>
        <strain evidence="1 2">DSM 44889</strain>
    </source>
</reference>
<sequence>MSTHALDVLYTAERDVTAWEQRHGRGEVPGRWPYGLHELAGGDVAVRAVGLPEPGRLRGAAARLAAPALAALQRSAGTGVGSGARRTALAWDENLAHRASVLAPRTPLHAGAIWITDALARGRDDDATRARVRALRRAEGVWCLSSAQVEPLERLLPGVPVSMLRFGVDADFFRPQPYPDRPLVVSAGRDRDRDAETLFAALAEVLRAHPDAEAVVQTRSSATPPPGVRVVEHMPHTELRALYARASAVVVATSPNLHVSGMTVALEAMACARPAVLTATAGAADYVRHGETGLLAAPGDAAGLANALVSLLDDPAAAAAMGERGRLAVESDFNTSRMVRDLRELVGLPAIPSVAAVPVAPPAAARVGERTPSSV</sequence>
<name>A0A316B0L9_9ACTN</name>